<dbReference type="InterPro" id="IPR002509">
    <property type="entry name" value="NODB_dom"/>
</dbReference>
<organism evidence="5 6">
    <name type="scientific">Boothiomyces macroporosus</name>
    <dbReference type="NCBI Taxonomy" id="261099"/>
    <lineage>
        <taxon>Eukaryota</taxon>
        <taxon>Fungi</taxon>
        <taxon>Fungi incertae sedis</taxon>
        <taxon>Chytridiomycota</taxon>
        <taxon>Chytridiomycota incertae sedis</taxon>
        <taxon>Chytridiomycetes</taxon>
        <taxon>Rhizophydiales</taxon>
        <taxon>Terramycetaceae</taxon>
        <taxon>Boothiomyces</taxon>
    </lineage>
</organism>
<dbReference type="Pfam" id="PF01522">
    <property type="entry name" value="Polysacc_deac_1"/>
    <property type="match status" value="1"/>
</dbReference>
<evidence type="ECO:0000256" key="3">
    <source>
        <dbReference type="SAM" id="SignalP"/>
    </source>
</evidence>
<dbReference type="GO" id="GO:0046872">
    <property type="term" value="F:metal ion binding"/>
    <property type="evidence" value="ECO:0007669"/>
    <property type="project" value="UniProtKB-KW"/>
</dbReference>
<gene>
    <name evidence="5" type="primary">CDA2_1</name>
    <name evidence="5" type="ORF">HK103_005115</name>
</gene>
<feature type="domain" description="NodB homology" evidence="4">
    <location>
        <begin position="83"/>
        <end position="278"/>
    </location>
</feature>
<dbReference type="Gene3D" id="3.20.20.370">
    <property type="entry name" value="Glycoside hydrolase/deacetylase"/>
    <property type="match status" value="1"/>
</dbReference>
<name>A0AAD5Y2Z6_9FUNG</name>
<keyword evidence="6" id="KW-1185">Reference proteome</keyword>
<dbReference type="InterPro" id="IPR011330">
    <property type="entry name" value="Glyco_hydro/deAcase_b/a-brl"/>
</dbReference>
<keyword evidence="2" id="KW-0378">Hydrolase</keyword>
<accession>A0AAD5Y2Z6</accession>
<dbReference type="EMBL" id="JADGKB010000045">
    <property type="protein sequence ID" value="KAJ3256871.1"/>
    <property type="molecule type" value="Genomic_DNA"/>
</dbReference>
<dbReference type="SUPFAM" id="SSF88713">
    <property type="entry name" value="Glycoside hydrolase/deacetylase"/>
    <property type="match status" value="1"/>
</dbReference>
<comment type="caution">
    <text evidence="5">The sequence shown here is derived from an EMBL/GenBank/DDBJ whole genome shotgun (WGS) entry which is preliminary data.</text>
</comment>
<dbReference type="PROSITE" id="PS51677">
    <property type="entry name" value="NODB"/>
    <property type="match status" value="1"/>
</dbReference>
<evidence type="ECO:0000313" key="5">
    <source>
        <dbReference type="EMBL" id="KAJ3256871.1"/>
    </source>
</evidence>
<dbReference type="GO" id="GO:0009272">
    <property type="term" value="P:fungal-type cell wall biogenesis"/>
    <property type="evidence" value="ECO:0007669"/>
    <property type="project" value="UniProtKB-ARBA"/>
</dbReference>
<dbReference type="GO" id="GO:0005975">
    <property type="term" value="P:carbohydrate metabolic process"/>
    <property type="evidence" value="ECO:0007669"/>
    <property type="project" value="InterPro"/>
</dbReference>
<feature type="chain" id="PRO_5042095957" evidence="3">
    <location>
        <begin position="22"/>
        <end position="469"/>
    </location>
</feature>
<reference evidence="5" key="1">
    <citation type="submission" date="2020-05" db="EMBL/GenBank/DDBJ databases">
        <title>Phylogenomic resolution of chytrid fungi.</title>
        <authorList>
            <person name="Stajich J.E."/>
            <person name="Amses K."/>
            <person name="Simmons R."/>
            <person name="Seto K."/>
            <person name="Myers J."/>
            <person name="Bonds A."/>
            <person name="Quandt C.A."/>
            <person name="Barry K."/>
            <person name="Liu P."/>
            <person name="Grigoriev I."/>
            <person name="Longcore J.E."/>
            <person name="James T.Y."/>
        </authorList>
    </citation>
    <scope>NUCLEOTIDE SEQUENCE</scope>
    <source>
        <strain evidence="5">PLAUS21</strain>
    </source>
</reference>
<evidence type="ECO:0000313" key="6">
    <source>
        <dbReference type="Proteomes" id="UP001210925"/>
    </source>
</evidence>
<dbReference type="InterPro" id="IPR050248">
    <property type="entry name" value="Polysacc_deacetylase_ArnD"/>
</dbReference>
<sequence length="469" mass="48064">MLAQFCLILAVKSTITYPAFGKLAPEIPSFVSAYDLSQVPNYAQTHPTNNGGLPDCPSSDSTCRFSCSGCTRTTDIVGCSSYKSWAFTFEDGLLLLIIGPTYATTTLLSTLSSNNIKGTFFVTGSYAYTNQDILKNAYNAGHQIGIKGWSGLSMTSLSTAAVVSEIEYSLQIVYQVLGVRPKYFRPNLGDLDDRVRAILKAMGLTPVLYNYDTMDYKLLIARTTFPSGNINTGMQSFVNTRTSGTLGGISVHTDLDLITVNLVPSLINIVVGANLSPVTVAQCIGDSNPYTSGSVIVPSAPNPPPTGIYQAVASKTNSWAAAAASSVAAAAAATSSSIAAAAAAKSSSMAAAAATSSSIAAAAAMSSSMAAAAMSSSIAAAAMSSSMAAAAAAQSSANAAITTQSTAAASGTSSPSVAFSPANNDGQYSTTSQPLPSASFSTKYSSESFEGGALWAIILSLFGALLQFF</sequence>
<evidence type="ECO:0000259" key="4">
    <source>
        <dbReference type="PROSITE" id="PS51677"/>
    </source>
</evidence>
<protein>
    <submittedName>
        <fullName evidence="5">Chitin deacetylase</fullName>
    </submittedName>
</protein>
<keyword evidence="3" id="KW-0732">Signal</keyword>
<keyword evidence="1" id="KW-0479">Metal-binding</keyword>
<evidence type="ECO:0000256" key="1">
    <source>
        <dbReference type="ARBA" id="ARBA00022723"/>
    </source>
</evidence>
<dbReference type="GO" id="GO:0004099">
    <property type="term" value="F:chitin deacetylase activity"/>
    <property type="evidence" value="ECO:0007669"/>
    <property type="project" value="TreeGrafter"/>
</dbReference>
<proteinExistence type="predicted"/>
<dbReference type="PANTHER" id="PTHR10587">
    <property type="entry name" value="GLYCOSYL TRANSFERASE-RELATED"/>
    <property type="match status" value="1"/>
</dbReference>
<dbReference type="Proteomes" id="UP001210925">
    <property type="component" value="Unassembled WGS sequence"/>
</dbReference>
<evidence type="ECO:0000256" key="2">
    <source>
        <dbReference type="ARBA" id="ARBA00022801"/>
    </source>
</evidence>
<dbReference type="PANTHER" id="PTHR10587:SF133">
    <property type="entry name" value="CHITIN DEACETYLASE 1-RELATED"/>
    <property type="match status" value="1"/>
</dbReference>
<dbReference type="AlphaFoldDB" id="A0AAD5Y2Z6"/>
<dbReference type="GO" id="GO:0016020">
    <property type="term" value="C:membrane"/>
    <property type="evidence" value="ECO:0007669"/>
    <property type="project" value="TreeGrafter"/>
</dbReference>
<feature type="signal peptide" evidence="3">
    <location>
        <begin position="1"/>
        <end position="21"/>
    </location>
</feature>